<evidence type="ECO:0000259" key="2">
    <source>
        <dbReference type="Pfam" id="PF13239"/>
    </source>
</evidence>
<reference evidence="3 4" key="1">
    <citation type="submission" date="2023-08" db="EMBL/GenBank/DDBJ databases">
        <title>Rhodoferax potami sp. nov. and Rhodoferax mekongensis sp. nov., isolated from the Mekong River in Thailand.</title>
        <authorList>
            <person name="Kitikhun S."/>
            <person name="Charoenyingcharoen P."/>
            <person name="Siriarchawattana P."/>
            <person name="Likhitrattanapisal S."/>
            <person name="Nilsakha T."/>
            <person name="Chanpet A."/>
            <person name="Rattanawaree P."/>
            <person name="Ingsriswang S."/>
        </authorList>
    </citation>
    <scope>NUCLEOTIDE SEQUENCE [LARGE SCALE GENOMIC DNA]</scope>
    <source>
        <strain evidence="3 4">TBRC 17660</strain>
    </source>
</reference>
<proteinExistence type="predicted"/>
<keyword evidence="1" id="KW-0812">Transmembrane</keyword>
<evidence type="ECO:0000313" key="4">
    <source>
        <dbReference type="Proteomes" id="UP001321700"/>
    </source>
</evidence>
<keyword evidence="4" id="KW-1185">Reference proteome</keyword>
<keyword evidence="1" id="KW-0472">Membrane</keyword>
<organism evidence="3 4">
    <name type="scientific">Rhodoferax potami</name>
    <dbReference type="NCBI Taxonomy" id="3068338"/>
    <lineage>
        <taxon>Bacteria</taxon>
        <taxon>Pseudomonadati</taxon>
        <taxon>Pseudomonadota</taxon>
        <taxon>Betaproteobacteria</taxon>
        <taxon>Burkholderiales</taxon>
        <taxon>Comamonadaceae</taxon>
        <taxon>Rhodoferax</taxon>
    </lineage>
</organism>
<dbReference type="Proteomes" id="UP001321700">
    <property type="component" value="Unassembled WGS sequence"/>
</dbReference>
<evidence type="ECO:0000256" key="1">
    <source>
        <dbReference type="SAM" id="Phobius"/>
    </source>
</evidence>
<gene>
    <name evidence="3" type="ORF">RAE19_03610</name>
</gene>
<comment type="caution">
    <text evidence="3">The sequence shown here is derived from an EMBL/GenBank/DDBJ whole genome shotgun (WGS) entry which is preliminary data.</text>
</comment>
<evidence type="ECO:0000313" key="3">
    <source>
        <dbReference type="EMBL" id="MDT7517832.1"/>
    </source>
</evidence>
<feature type="transmembrane region" description="Helical" evidence="1">
    <location>
        <begin position="52"/>
        <end position="72"/>
    </location>
</feature>
<keyword evidence="1" id="KW-1133">Transmembrane helix</keyword>
<dbReference type="Pfam" id="PF13239">
    <property type="entry name" value="2TM"/>
    <property type="match status" value="1"/>
</dbReference>
<dbReference type="EMBL" id="JAVBIK010000001">
    <property type="protein sequence ID" value="MDT7517832.1"/>
    <property type="molecule type" value="Genomic_DNA"/>
</dbReference>
<name>A0ABU3KKQ0_9BURK</name>
<protein>
    <submittedName>
        <fullName evidence="3">2TM domain-containing protein</fullName>
    </submittedName>
</protein>
<sequence length="98" mass="10814">MNAFTALSPADLERLARKRAGAKMGWYIHALVFVLVNAGLMLLAALQGLHWAVFPAAGWALGLAVHGAVVFIRLQRAGLFHSLLERERQALQAQRDPW</sequence>
<dbReference type="RefSeq" id="WP_313873632.1">
    <property type="nucleotide sequence ID" value="NZ_JAVBIK010000001.1"/>
</dbReference>
<feature type="domain" description="2TM" evidence="2">
    <location>
        <begin position="16"/>
        <end position="88"/>
    </location>
</feature>
<dbReference type="InterPro" id="IPR025698">
    <property type="entry name" value="2TM_dom"/>
</dbReference>
<accession>A0ABU3KKQ0</accession>
<feature type="transmembrane region" description="Helical" evidence="1">
    <location>
        <begin position="24"/>
        <end position="46"/>
    </location>
</feature>